<evidence type="ECO:0000256" key="6">
    <source>
        <dbReference type="ARBA" id="ARBA00023027"/>
    </source>
</evidence>
<gene>
    <name evidence="9" type="ORF">BRARA_A02007</name>
</gene>
<dbReference type="InterPro" id="IPR036390">
    <property type="entry name" value="WH_DNA-bd_sf"/>
</dbReference>
<name>A0A398AV67_BRACM</name>
<dbReference type="SUPFAM" id="SSF52058">
    <property type="entry name" value="L domain-like"/>
    <property type="match status" value="1"/>
</dbReference>
<dbReference type="Gene3D" id="3.40.50.300">
    <property type="entry name" value="P-loop containing nucleotide triphosphate hydrolases"/>
    <property type="match status" value="1"/>
</dbReference>
<dbReference type="FunFam" id="1.10.8.430:FF:000002">
    <property type="entry name" value="Disease resistance protein (TIR-NBS-LRR class)"/>
    <property type="match status" value="2"/>
</dbReference>
<dbReference type="GO" id="GO:0007165">
    <property type="term" value="P:signal transduction"/>
    <property type="evidence" value="ECO:0007669"/>
    <property type="project" value="InterPro"/>
</dbReference>
<dbReference type="InterPro" id="IPR003593">
    <property type="entry name" value="AAA+_ATPase"/>
</dbReference>
<dbReference type="FunFam" id="3.40.50.300:FF:001002">
    <property type="entry name" value="Disease resistance protein (TIR-NBS-LRR class)"/>
    <property type="match status" value="1"/>
</dbReference>
<dbReference type="FunFam" id="3.80.10.10:FF:000386">
    <property type="entry name" value="Disease resistance protein RPS4"/>
    <property type="match status" value="1"/>
</dbReference>
<feature type="domain" description="TIR" evidence="8">
    <location>
        <begin position="242"/>
        <end position="406"/>
    </location>
</feature>
<protein>
    <recommendedName>
        <fullName evidence="1">ADP-ribosyl cyclase/cyclic ADP-ribose hydrolase</fullName>
        <ecNumber evidence="1">3.2.2.6</ecNumber>
    </recommendedName>
</protein>
<evidence type="ECO:0000256" key="1">
    <source>
        <dbReference type="ARBA" id="ARBA00011982"/>
    </source>
</evidence>
<reference evidence="9 10" key="1">
    <citation type="submission" date="2018-06" db="EMBL/GenBank/DDBJ databases">
        <title>WGS assembly of Brassica rapa FPsc.</title>
        <authorList>
            <person name="Bowman J."/>
            <person name="Kohchi T."/>
            <person name="Yamato K."/>
            <person name="Jenkins J."/>
            <person name="Shu S."/>
            <person name="Ishizaki K."/>
            <person name="Yamaoka S."/>
            <person name="Nishihama R."/>
            <person name="Nakamura Y."/>
            <person name="Berger F."/>
            <person name="Adam C."/>
            <person name="Aki S."/>
            <person name="Althoff F."/>
            <person name="Araki T."/>
            <person name="Arteaga-Vazquez M."/>
            <person name="Balasubrmanian S."/>
            <person name="Bauer D."/>
            <person name="Boehm C."/>
            <person name="Briginshaw L."/>
            <person name="Caballero-Perez J."/>
            <person name="Catarino B."/>
            <person name="Chen F."/>
            <person name="Chiyoda S."/>
            <person name="Chovatia M."/>
            <person name="Davies K."/>
            <person name="Delmans M."/>
            <person name="Demura T."/>
            <person name="Dierschke T."/>
            <person name="Dolan L."/>
            <person name="Dorantes-Acosta A."/>
            <person name="Eklund D."/>
            <person name="Florent S."/>
            <person name="Flores-Sandoval E."/>
            <person name="Fujiyama A."/>
            <person name="Fukuzawa H."/>
            <person name="Galik B."/>
            <person name="Grimanelli D."/>
            <person name="Grimwood J."/>
            <person name="Grossniklaus U."/>
            <person name="Hamada T."/>
            <person name="Haseloff J."/>
            <person name="Hetherington A."/>
            <person name="Higo A."/>
            <person name="Hirakawa Y."/>
            <person name="Hundley H."/>
            <person name="Ikeda Y."/>
            <person name="Inoue K."/>
            <person name="Inoue S."/>
            <person name="Ishida S."/>
            <person name="Jia Q."/>
            <person name="Kakita M."/>
            <person name="Kanazawa T."/>
            <person name="Kawai Y."/>
            <person name="Kawashima T."/>
            <person name="Kennedy M."/>
            <person name="Kinose K."/>
            <person name="Kinoshita T."/>
            <person name="Kohara Y."/>
            <person name="Koide E."/>
            <person name="Komatsu K."/>
            <person name="Kopischke S."/>
            <person name="Kubo M."/>
            <person name="Kyozuka J."/>
            <person name="Lagercrantz U."/>
            <person name="Lin S."/>
            <person name="Lindquist E."/>
            <person name="Lipzen A."/>
            <person name="Lu C."/>
            <person name="Luna E."/>
            <person name="Martienssen R."/>
            <person name="Minamino N."/>
            <person name="Mizutani M."/>
            <person name="Mizutani M."/>
            <person name="Mochizuki N."/>
            <person name="Monte I."/>
            <person name="Mosher R."/>
            <person name="Nagasaki H."/>
            <person name="Nakagami H."/>
            <person name="Naramoto S."/>
            <person name="Nishitani K."/>
            <person name="Ohtani M."/>
            <person name="Okamoto T."/>
            <person name="Okumura M."/>
            <person name="Phillips J."/>
            <person name="Pollak B."/>
            <person name="Reinders A."/>
            <person name="Roevekamp M."/>
            <person name="Sano R."/>
            <person name="Sawa S."/>
            <person name="Schmid M."/>
            <person name="Shirakawa M."/>
            <person name="Solano R."/>
            <person name="Spunde A."/>
            <person name="Suetsugu N."/>
            <person name="Sugano S."/>
            <person name="Sugiyama A."/>
            <person name="Sun R."/>
            <person name="Suzuki Y."/>
            <person name="Takenaka M."/>
            <person name="Takezawa D."/>
            <person name="Tomogane H."/>
            <person name="Tsuzuki M."/>
            <person name="Ueda T."/>
            <person name="Umeda M."/>
            <person name="Ward J."/>
            <person name="Watanabe Y."/>
            <person name="Yazaki K."/>
            <person name="Yokoyama R."/>
            <person name="Yoshitake Y."/>
            <person name="Yotsui I."/>
            <person name="Zachgo S."/>
            <person name="Schmutz J."/>
        </authorList>
    </citation>
    <scope>NUCLEOTIDE SEQUENCE [LARGE SCALE GENOMIC DNA]</scope>
    <source>
        <strain evidence="10">cv. B-3</strain>
    </source>
</reference>
<evidence type="ECO:0000313" key="9">
    <source>
        <dbReference type="EMBL" id="RID79253.1"/>
    </source>
</evidence>
<dbReference type="Gene3D" id="1.10.8.430">
    <property type="entry name" value="Helical domain of apoptotic protease-activating factors"/>
    <property type="match status" value="2"/>
</dbReference>
<evidence type="ECO:0000256" key="7">
    <source>
        <dbReference type="ARBA" id="ARBA00047304"/>
    </source>
</evidence>
<keyword evidence="6" id="KW-0520">NAD</keyword>
<dbReference type="InterPro" id="IPR002182">
    <property type="entry name" value="NB-ARC"/>
</dbReference>
<keyword evidence="3" id="KW-0677">Repeat</keyword>
<dbReference type="SMART" id="SM00255">
    <property type="entry name" value="TIR"/>
    <property type="match status" value="1"/>
</dbReference>
<dbReference type="InterPro" id="IPR000157">
    <property type="entry name" value="TIR_dom"/>
</dbReference>
<keyword evidence="5" id="KW-0611">Plant defense</keyword>
<dbReference type="PRINTS" id="PR00364">
    <property type="entry name" value="DISEASERSIST"/>
</dbReference>
<proteinExistence type="predicted"/>
<evidence type="ECO:0000259" key="8">
    <source>
        <dbReference type="PROSITE" id="PS50104"/>
    </source>
</evidence>
<evidence type="ECO:0000313" key="10">
    <source>
        <dbReference type="Proteomes" id="UP000264353"/>
    </source>
</evidence>
<dbReference type="Pfam" id="PF00931">
    <property type="entry name" value="NB-ARC"/>
    <property type="match status" value="1"/>
</dbReference>
<dbReference type="AlphaFoldDB" id="A0A398AV67"/>
<dbReference type="EC" id="3.2.2.6" evidence="1"/>
<dbReference type="InterPro" id="IPR035897">
    <property type="entry name" value="Toll_tir_struct_dom_sf"/>
</dbReference>
<evidence type="ECO:0000256" key="5">
    <source>
        <dbReference type="ARBA" id="ARBA00022821"/>
    </source>
</evidence>
<dbReference type="InterPro" id="IPR044974">
    <property type="entry name" value="Disease_R_plants"/>
</dbReference>
<dbReference type="Gene3D" id="3.40.50.10140">
    <property type="entry name" value="Toll/interleukin-1 receptor homology (TIR) domain"/>
    <property type="match status" value="1"/>
</dbReference>
<dbReference type="Proteomes" id="UP000264353">
    <property type="component" value="Chromosome A1"/>
</dbReference>
<dbReference type="InterPro" id="IPR011713">
    <property type="entry name" value="Leu-rich_rpt_3"/>
</dbReference>
<dbReference type="SMART" id="SM00382">
    <property type="entry name" value="AAA"/>
    <property type="match status" value="1"/>
</dbReference>
<dbReference type="Gene3D" id="3.80.10.10">
    <property type="entry name" value="Ribonuclease Inhibitor"/>
    <property type="match status" value="1"/>
</dbReference>
<dbReference type="Pfam" id="PF01582">
    <property type="entry name" value="TIR"/>
    <property type="match status" value="1"/>
</dbReference>
<dbReference type="Pfam" id="PF07725">
    <property type="entry name" value="LRR_3"/>
    <property type="match status" value="1"/>
</dbReference>
<dbReference type="InterPro" id="IPR032675">
    <property type="entry name" value="LRR_dom_sf"/>
</dbReference>
<keyword evidence="4" id="KW-0378">Hydrolase</keyword>
<evidence type="ECO:0000256" key="3">
    <source>
        <dbReference type="ARBA" id="ARBA00022737"/>
    </source>
</evidence>
<dbReference type="InterPro" id="IPR042197">
    <property type="entry name" value="Apaf_helical"/>
</dbReference>
<evidence type="ECO:0000256" key="2">
    <source>
        <dbReference type="ARBA" id="ARBA00022614"/>
    </source>
</evidence>
<dbReference type="PANTHER" id="PTHR11017:SF482">
    <property type="entry name" value="TIR DOMAIN-CONTAINING PROTEIN"/>
    <property type="match status" value="1"/>
</dbReference>
<sequence length="1003" mass="114357">MASKTHWFGSGSRIIITTTDKKLLKAHGINDIYHVEFPCSSEALEIFCLSAFDQKSPYVGFEELAMEVTQLAGDLPLGLSVFGSYLRGRSEEEWVAALPRFRKSLVPEIKEILRCDYEALWDKDKYLFLHIACFFNGKKTTNLIKHLSNLDVTHGLQILTEKSLISTDKDARLVMHSLLEQLGKEIAHKEYRDEYGRCLFVVDARELGDVHDNDAISDSIERRPYKGIIDPFKSLSPFPSCCSHQVFPSFCGADVRKAFLTHMLKEFRIKGITVFIDNDIKKSMTIGPELEEAIKGSRVSIVIISKNYASSTWCLNELVLIMKCREELGQIVMTIFYEVEPTDVKKQKGYFGSVFEKTCVGKSVEDVEKWKQALEEVAKIEGFDSTTWKNEAGMIESVATDVSNKLNMATASRDFDGLVGMENHIMQISSMLSLDSNDVKMVGIWGPAGIGKTTIARALYKKLSNSFTHTAFMESIRGSGEKIHSDDHAFMLHLQEQLLSKMFNHKDLKIHHLGVAEERLKDKKVLVVLDDVDDLKQLKAMAGNTQWFGNGSRIIMTTKDKHLLQAHKIKTTYQVEFPLLPQAYEIFCLYVFGQKSPYDGFEELAMEVTRLAGDLPLGLRVFGSYLRGMSKEEWIEALPRLRTSLDGDIEKVLRFSYEALCDKDKDLFLHIACLFEGESISYLEKCLAHSDLDVRHGLKVLANNSLISITEEERLVMHNLVEQLGKEIVRQEHKDEPERRKFLVDAREIWDVLTDNTGSKSVLGIDLDIMAIKDELCIDKRAFEGMTRLQFLRFKSPYGSGKNNKLILPQDLNNLPRKLRLLHWDEFPLRCLPPDFAAEFLVILEMRNSSIEKLWEGSPRLRHLKLMDMSYSVKLKDVPNVSNATNLETLILNGCESLVEIPTWFKNLSRLTHLKMVGCKKLKDLPTNINMESLYHLDLSHCTQLKTFPEISTRIGYLDLENTGIEEVPSSIRSWPDFAKLSMRGCKSLRMFPDVLDSMEELN</sequence>
<evidence type="ECO:0000256" key="4">
    <source>
        <dbReference type="ARBA" id="ARBA00022801"/>
    </source>
</evidence>
<dbReference type="GO" id="GO:0061809">
    <property type="term" value="F:NAD+ nucleosidase activity, cyclic ADP-ribose generating"/>
    <property type="evidence" value="ECO:0007669"/>
    <property type="project" value="UniProtKB-EC"/>
</dbReference>
<dbReference type="Pfam" id="PF23282">
    <property type="entry name" value="WHD_ROQ1"/>
    <property type="match status" value="2"/>
</dbReference>
<dbReference type="InterPro" id="IPR027417">
    <property type="entry name" value="P-loop_NTPase"/>
</dbReference>
<dbReference type="SUPFAM" id="SSF52200">
    <property type="entry name" value="Toll/Interleukin receptor TIR domain"/>
    <property type="match status" value="1"/>
</dbReference>
<keyword evidence="2" id="KW-0433">Leucine-rich repeat</keyword>
<dbReference type="FunFam" id="3.40.50.10140:FF:000007">
    <property type="entry name" value="Disease resistance protein (TIR-NBS-LRR class)"/>
    <property type="match status" value="1"/>
</dbReference>
<accession>A0A398AV67</accession>
<dbReference type="EMBL" id="CM010628">
    <property type="protein sequence ID" value="RID79253.1"/>
    <property type="molecule type" value="Genomic_DNA"/>
</dbReference>
<organism evidence="9 10">
    <name type="scientific">Brassica campestris</name>
    <name type="common">Field mustard</name>
    <dbReference type="NCBI Taxonomy" id="3711"/>
    <lineage>
        <taxon>Eukaryota</taxon>
        <taxon>Viridiplantae</taxon>
        <taxon>Streptophyta</taxon>
        <taxon>Embryophyta</taxon>
        <taxon>Tracheophyta</taxon>
        <taxon>Spermatophyta</taxon>
        <taxon>Magnoliopsida</taxon>
        <taxon>eudicotyledons</taxon>
        <taxon>Gunneridae</taxon>
        <taxon>Pentapetalae</taxon>
        <taxon>rosids</taxon>
        <taxon>malvids</taxon>
        <taxon>Brassicales</taxon>
        <taxon>Brassicaceae</taxon>
        <taxon>Brassiceae</taxon>
        <taxon>Brassica</taxon>
    </lineage>
</organism>
<dbReference type="SUPFAM" id="SSF52540">
    <property type="entry name" value="P-loop containing nucleoside triphosphate hydrolases"/>
    <property type="match status" value="2"/>
</dbReference>
<comment type="catalytic activity">
    <reaction evidence="7">
        <text>NAD(+) + H2O = ADP-D-ribose + nicotinamide + H(+)</text>
        <dbReference type="Rhea" id="RHEA:16301"/>
        <dbReference type="ChEBI" id="CHEBI:15377"/>
        <dbReference type="ChEBI" id="CHEBI:15378"/>
        <dbReference type="ChEBI" id="CHEBI:17154"/>
        <dbReference type="ChEBI" id="CHEBI:57540"/>
        <dbReference type="ChEBI" id="CHEBI:57967"/>
        <dbReference type="EC" id="3.2.2.6"/>
    </reaction>
    <physiologicalReaction direction="left-to-right" evidence="7">
        <dbReference type="Rhea" id="RHEA:16302"/>
    </physiologicalReaction>
</comment>
<dbReference type="PROSITE" id="PS50104">
    <property type="entry name" value="TIR"/>
    <property type="match status" value="1"/>
</dbReference>
<dbReference type="SUPFAM" id="SSF46785">
    <property type="entry name" value="Winged helix' DNA-binding domain"/>
    <property type="match status" value="2"/>
</dbReference>
<dbReference type="GO" id="GO:0006952">
    <property type="term" value="P:defense response"/>
    <property type="evidence" value="ECO:0007669"/>
    <property type="project" value="UniProtKB-KW"/>
</dbReference>
<dbReference type="GO" id="GO:0043531">
    <property type="term" value="F:ADP binding"/>
    <property type="evidence" value="ECO:0007669"/>
    <property type="project" value="InterPro"/>
</dbReference>
<dbReference type="InterPro" id="IPR058192">
    <property type="entry name" value="WHD_ROQ1-like"/>
</dbReference>
<dbReference type="PANTHER" id="PTHR11017">
    <property type="entry name" value="LEUCINE-RICH REPEAT-CONTAINING PROTEIN"/>
    <property type="match status" value="1"/>
</dbReference>